<evidence type="ECO:0000256" key="1">
    <source>
        <dbReference type="SAM" id="MobiDB-lite"/>
    </source>
</evidence>
<proteinExistence type="predicted"/>
<protein>
    <submittedName>
        <fullName evidence="2">Uncharacterized protein</fullName>
    </submittedName>
</protein>
<organism evidence="2 3">
    <name type="scientific">Ciona intestinalis</name>
    <name type="common">Transparent sea squirt</name>
    <name type="synonym">Ascidia intestinalis</name>
    <dbReference type="NCBI Taxonomy" id="7719"/>
    <lineage>
        <taxon>Eukaryota</taxon>
        <taxon>Metazoa</taxon>
        <taxon>Chordata</taxon>
        <taxon>Tunicata</taxon>
        <taxon>Ascidiacea</taxon>
        <taxon>Phlebobranchia</taxon>
        <taxon>Cionidae</taxon>
        <taxon>Ciona</taxon>
    </lineage>
</organism>
<dbReference type="EMBL" id="EAAA01001703">
    <property type="status" value="NOT_ANNOTATED_CDS"/>
    <property type="molecule type" value="Genomic_DNA"/>
</dbReference>
<reference evidence="2" key="2">
    <citation type="journal article" date="2008" name="Genome Biol.">
        <title>Improved genome assembly and evidence-based global gene model set for the chordate Ciona intestinalis: new insight into intron and operon populations.</title>
        <authorList>
            <person name="Satou Y."/>
            <person name="Mineta K."/>
            <person name="Ogasawara M."/>
            <person name="Sasakura Y."/>
            <person name="Shoguchi E."/>
            <person name="Ueno K."/>
            <person name="Yamada L."/>
            <person name="Matsumoto J."/>
            <person name="Wasserscheid J."/>
            <person name="Dewar K."/>
            <person name="Wiley G.B."/>
            <person name="Macmil S.L."/>
            <person name="Roe B.A."/>
            <person name="Zeller R.W."/>
            <person name="Hastings K.E."/>
            <person name="Lemaire P."/>
            <person name="Lindquist E."/>
            <person name="Endo T."/>
            <person name="Hotta K."/>
            <person name="Inaba K."/>
        </authorList>
    </citation>
    <scope>NUCLEOTIDE SEQUENCE [LARGE SCALE GENOMIC DNA]</scope>
    <source>
        <strain evidence="2">wild type</strain>
    </source>
</reference>
<dbReference type="InParanoid" id="F6WSH6"/>
<dbReference type="AlphaFoldDB" id="F6WSH6"/>
<reference evidence="2" key="4">
    <citation type="submission" date="2025-09" db="UniProtKB">
        <authorList>
            <consortium name="Ensembl"/>
        </authorList>
    </citation>
    <scope>IDENTIFICATION</scope>
</reference>
<reference evidence="3" key="1">
    <citation type="journal article" date="2002" name="Science">
        <title>The draft genome of Ciona intestinalis: insights into chordate and vertebrate origins.</title>
        <authorList>
            <person name="Dehal P."/>
            <person name="Satou Y."/>
            <person name="Campbell R.K."/>
            <person name="Chapman J."/>
            <person name="Degnan B."/>
            <person name="De Tomaso A."/>
            <person name="Davidson B."/>
            <person name="Di Gregorio A."/>
            <person name="Gelpke M."/>
            <person name="Goodstein D.M."/>
            <person name="Harafuji N."/>
            <person name="Hastings K.E."/>
            <person name="Ho I."/>
            <person name="Hotta K."/>
            <person name="Huang W."/>
            <person name="Kawashima T."/>
            <person name="Lemaire P."/>
            <person name="Martinez D."/>
            <person name="Meinertzhagen I.A."/>
            <person name="Necula S."/>
            <person name="Nonaka M."/>
            <person name="Putnam N."/>
            <person name="Rash S."/>
            <person name="Saiga H."/>
            <person name="Satake M."/>
            <person name="Terry A."/>
            <person name="Yamada L."/>
            <person name="Wang H.G."/>
            <person name="Awazu S."/>
            <person name="Azumi K."/>
            <person name="Boore J."/>
            <person name="Branno M."/>
            <person name="Chin-Bow S."/>
            <person name="DeSantis R."/>
            <person name="Doyle S."/>
            <person name="Francino P."/>
            <person name="Keys D.N."/>
            <person name="Haga S."/>
            <person name="Hayashi H."/>
            <person name="Hino K."/>
            <person name="Imai K.S."/>
            <person name="Inaba K."/>
            <person name="Kano S."/>
            <person name="Kobayashi K."/>
            <person name="Kobayashi M."/>
            <person name="Lee B.I."/>
            <person name="Makabe K.W."/>
            <person name="Manohar C."/>
            <person name="Matassi G."/>
            <person name="Medina M."/>
            <person name="Mochizuki Y."/>
            <person name="Mount S."/>
            <person name="Morishita T."/>
            <person name="Miura S."/>
            <person name="Nakayama A."/>
            <person name="Nishizaka S."/>
            <person name="Nomoto H."/>
            <person name="Ohta F."/>
            <person name="Oishi K."/>
            <person name="Rigoutsos I."/>
            <person name="Sano M."/>
            <person name="Sasaki A."/>
            <person name="Sasakura Y."/>
            <person name="Shoguchi E."/>
            <person name="Shin-i T."/>
            <person name="Spagnuolo A."/>
            <person name="Stainier D."/>
            <person name="Suzuki M.M."/>
            <person name="Tassy O."/>
            <person name="Takatori N."/>
            <person name="Tokuoka M."/>
            <person name="Yagi K."/>
            <person name="Yoshizaki F."/>
            <person name="Wada S."/>
            <person name="Zhang C."/>
            <person name="Hyatt P.D."/>
            <person name="Larimer F."/>
            <person name="Detter C."/>
            <person name="Doggett N."/>
            <person name="Glavina T."/>
            <person name="Hawkins T."/>
            <person name="Richardson P."/>
            <person name="Lucas S."/>
            <person name="Kohara Y."/>
            <person name="Levine M."/>
            <person name="Satoh N."/>
            <person name="Rokhsar D.S."/>
        </authorList>
    </citation>
    <scope>NUCLEOTIDE SEQUENCE [LARGE SCALE GENOMIC DNA]</scope>
</reference>
<sequence>SEAYLRVTVSSVPTDVTQFKSLVRAKQAKDYNRTSQNNTGRKVGQGDNKKAPARGAIDLQ</sequence>
<name>F6WSH6_CIOIN</name>
<feature type="region of interest" description="Disordered" evidence="1">
    <location>
        <begin position="27"/>
        <end position="60"/>
    </location>
</feature>
<accession>F6WSH6</accession>
<keyword evidence="3" id="KW-1185">Reference proteome</keyword>
<evidence type="ECO:0000313" key="3">
    <source>
        <dbReference type="Proteomes" id="UP000008144"/>
    </source>
</evidence>
<evidence type="ECO:0000313" key="2">
    <source>
        <dbReference type="Ensembl" id="ENSCINP00000028019.2"/>
    </source>
</evidence>
<dbReference type="Ensembl" id="ENSCINT00000028265.2">
    <property type="protein sequence ID" value="ENSCINP00000028019.2"/>
    <property type="gene ID" value="ENSCING00000016039.2"/>
</dbReference>
<reference evidence="2" key="3">
    <citation type="submission" date="2025-08" db="UniProtKB">
        <authorList>
            <consortium name="Ensembl"/>
        </authorList>
    </citation>
    <scope>IDENTIFICATION</scope>
</reference>
<dbReference type="Proteomes" id="UP000008144">
    <property type="component" value="Chromosome 3"/>
</dbReference>
<dbReference type="HOGENOM" id="CLU_2947674_0_0_1"/>